<dbReference type="Proteomes" id="UP000694892">
    <property type="component" value="Chromosome 7L"/>
</dbReference>
<protein>
    <submittedName>
        <fullName evidence="1">Uncharacterized protein</fullName>
    </submittedName>
</protein>
<reference evidence="2" key="1">
    <citation type="journal article" date="2016" name="Nature">
        <title>Genome evolution in the allotetraploid frog Xenopus laevis.</title>
        <authorList>
            <person name="Session A.M."/>
            <person name="Uno Y."/>
            <person name="Kwon T."/>
            <person name="Chapman J.A."/>
            <person name="Toyoda A."/>
            <person name="Takahashi S."/>
            <person name="Fukui A."/>
            <person name="Hikosaka A."/>
            <person name="Suzuki A."/>
            <person name="Kondo M."/>
            <person name="van Heeringen S.J."/>
            <person name="Quigley I."/>
            <person name="Heinz S."/>
            <person name="Ogino H."/>
            <person name="Ochi H."/>
            <person name="Hellsten U."/>
            <person name="Lyons J.B."/>
            <person name="Simakov O."/>
            <person name="Putnam N."/>
            <person name="Stites J."/>
            <person name="Kuroki Y."/>
            <person name="Tanaka T."/>
            <person name="Michiue T."/>
            <person name="Watanabe M."/>
            <person name="Bogdanovic O."/>
            <person name="Lister R."/>
            <person name="Georgiou G."/>
            <person name="Paranjpe S.S."/>
            <person name="van Kruijsbergen I."/>
            <person name="Shu S."/>
            <person name="Carlson J."/>
            <person name="Kinoshita T."/>
            <person name="Ohta Y."/>
            <person name="Mawaribuchi S."/>
            <person name="Jenkins J."/>
            <person name="Grimwood J."/>
            <person name="Schmutz J."/>
            <person name="Mitros T."/>
            <person name="Mozaffari S.V."/>
            <person name="Suzuki Y."/>
            <person name="Haramoto Y."/>
            <person name="Yamamoto T.S."/>
            <person name="Takagi C."/>
            <person name="Heald R."/>
            <person name="Miller K."/>
            <person name="Haudenschild C."/>
            <person name="Kitzman J."/>
            <person name="Nakayama T."/>
            <person name="Izutsu Y."/>
            <person name="Robert J."/>
            <person name="Fortriede J."/>
            <person name="Burns K."/>
            <person name="Lotay V."/>
            <person name="Karimi K."/>
            <person name="Yasuoka Y."/>
            <person name="Dichmann D.S."/>
            <person name="Flajnik M.F."/>
            <person name="Houston D.W."/>
            <person name="Shendure J."/>
            <person name="DuPasquier L."/>
            <person name="Vize P.D."/>
            <person name="Zorn A.M."/>
            <person name="Ito M."/>
            <person name="Marcotte E.M."/>
            <person name="Wallingford J.B."/>
            <person name="Ito Y."/>
            <person name="Asashima M."/>
            <person name="Ueno N."/>
            <person name="Matsuda Y."/>
            <person name="Veenstra G.J."/>
            <person name="Fujiyama A."/>
            <person name="Harland R.M."/>
            <person name="Taira M."/>
            <person name="Rokhsar D.S."/>
        </authorList>
    </citation>
    <scope>NUCLEOTIDE SEQUENCE [LARGE SCALE GENOMIC DNA]</scope>
    <source>
        <strain evidence="2">J</strain>
    </source>
</reference>
<accession>A0A974CGV6</accession>
<proteinExistence type="predicted"/>
<name>A0A974CGV6_XENLA</name>
<gene>
    <name evidence="1" type="ORF">XELAEV_18036129mg</name>
</gene>
<dbReference type="AlphaFoldDB" id="A0A974CGV6"/>
<sequence length="82" mass="9707">MCNSYCRHLHRYTYTRVATHFLDCTNGNLDHFSIQGIQRLIPDKREGDQIKKLLYLEAKWIFVLATRSPMGLNSEYDVSCYF</sequence>
<dbReference type="EMBL" id="CM004478">
    <property type="protein sequence ID" value="OCT73150.1"/>
    <property type="molecule type" value="Genomic_DNA"/>
</dbReference>
<organism evidence="1 2">
    <name type="scientific">Xenopus laevis</name>
    <name type="common">African clawed frog</name>
    <dbReference type="NCBI Taxonomy" id="8355"/>
    <lineage>
        <taxon>Eukaryota</taxon>
        <taxon>Metazoa</taxon>
        <taxon>Chordata</taxon>
        <taxon>Craniata</taxon>
        <taxon>Vertebrata</taxon>
        <taxon>Euteleostomi</taxon>
        <taxon>Amphibia</taxon>
        <taxon>Batrachia</taxon>
        <taxon>Anura</taxon>
        <taxon>Pipoidea</taxon>
        <taxon>Pipidae</taxon>
        <taxon>Xenopodinae</taxon>
        <taxon>Xenopus</taxon>
        <taxon>Xenopus</taxon>
    </lineage>
</organism>
<evidence type="ECO:0000313" key="1">
    <source>
        <dbReference type="EMBL" id="OCT73150.1"/>
    </source>
</evidence>
<evidence type="ECO:0000313" key="2">
    <source>
        <dbReference type="Proteomes" id="UP000694892"/>
    </source>
</evidence>